<dbReference type="CDD" id="cd17574">
    <property type="entry name" value="REC_OmpR"/>
    <property type="match status" value="1"/>
</dbReference>
<keyword evidence="9" id="KW-1185">Reference proteome</keyword>
<dbReference type="GO" id="GO:0005829">
    <property type="term" value="C:cytosol"/>
    <property type="evidence" value="ECO:0007669"/>
    <property type="project" value="TreeGrafter"/>
</dbReference>
<evidence type="ECO:0000256" key="3">
    <source>
        <dbReference type="ARBA" id="ARBA00023015"/>
    </source>
</evidence>
<comment type="caution">
    <text evidence="8">The sequence shown here is derived from an EMBL/GenBank/DDBJ whole genome shotgun (WGS) entry which is preliminary data.</text>
</comment>
<dbReference type="AlphaFoldDB" id="A0A562ZW28"/>
<dbReference type="GO" id="GO:0000976">
    <property type="term" value="F:transcription cis-regulatory region binding"/>
    <property type="evidence" value="ECO:0007669"/>
    <property type="project" value="TreeGrafter"/>
</dbReference>
<dbReference type="InterPro" id="IPR001789">
    <property type="entry name" value="Sig_transdc_resp-reg_receiver"/>
</dbReference>
<sequence length="354" mass="37545">MAQNSAMAVLLLIEDDDAQRFVAAFALKKAGHSVHEAADGPSGLALAREIKPEAIVCDVMMPGMTGYEVVTELRQDAEIGHTPFVLLTAMSDRKQVRKGMTSGADDYLTKPYRPEELCEAVDAVLERRLSQQEAFLSSVSGVVEDALLQQKEHLGRRYEQQLAKEVSARWERKADAKGDLHYENAVLLQADLLGPGANGTSSQEGLAERVKRAHQQARDTLYLFGADHVLPYGADLLSVFAGDSGTATMSAELRAARAAFALGKAAPGACGLHRGPVSLVAVHDELHDVQGHSIVPGPAVSSVGGMRDHARSAGWRVAASSAAAEGLQGQVATGQRATTAQGEQAVELLPLEPG</sequence>
<feature type="modified residue" description="4-aspartylphosphate" evidence="6">
    <location>
        <position position="58"/>
    </location>
</feature>
<keyword evidence="2" id="KW-0902">Two-component regulatory system</keyword>
<keyword evidence="5" id="KW-0804">Transcription</keyword>
<dbReference type="InterPro" id="IPR011006">
    <property type="entry name" value="CheY-like_superfamily"/>
</dbReference>
<dbReference type="GO" id="GO:0000156">
    <property type="term" value="F:phosphorelay response regulator activity"/>
    <property type="evidence" value="ECO:0007669"/>
    <property type="project" value="TreeGrafter"/>
</dbReference>
<protein>
    <submittedName>
        <fullName evidence="8">Response regulator</fullName>
    </submittedName>
</protein>
<evidence type="ECO:0000256" key="5">
    <source>
        <dbReference type="ARBA" id="ARBA00023163"/>
    </source>
</evidence>
<dbReference type="RefSeq" id="WP_145890971.1">
    <property type="nucleotide sequence ID" value="NZ_VOBQ01000003.1"/>
</dbReference>
<keyword evidence="1 6" id="KW-0597">Phosphoprotein</keyword>
<accession>A0A562ZW28</accession>
<evidence type="ECO:0000256" key="4">
    <source>
        <dbReference type="ARBA" id="ARBA00023125"/>
    </source>
</evidence>
<evidence type="ECO:0000256" key="6">
    <source>
        <dbReference type="PROSITE-ProRule" id="PRU00169"/>
    </source>
</evidence>
<gene>
    <name evidence="8" type="ORF">FN976_03325</name>
</gene>
<dbReference type="InterPro" id="IPR039420">
    <property type="entry name" value="WalR-like"/>
</dbReference>
<dbReference type="SMART" id="SM00448">
    <property type="entry name" value="REC"/>
    <property type="match status" value="1"/>
</dbReference>
<evidence type="ECO:0000256" key="1">
    <source>
        <dbReference type="ARBA" id="ARBA00022553"/>
    </source>
</evidence>
<dbReference type="EMBL" id="VOBQ01000003">
    <property type="protein sequence ID" value="TWO72577.1"/>
    <property type="molecule type" value="Genomic_DNA"/>
</dbReference>
<organism evidence="8 9">
    <name type="scientific">Caenimonas sedimenti</name>
    <dbReference type="NCBI Taxonomy" id="2596921"/>
    <lineage>
        <taxon>Bacteria</taxon>
        <taxon>Pseudomonadati</taxon>
        <taxon>Pseudomonadota</taxon>
        <taxon>Betaproteobacteria</taxon>
        <taxon>Burkholderiales</taxon>
        <taxon>Comamonadaceae</taxon>
        <taxon>Caenimonas</taxon>
    </lineage>
</organism>
<proteinExistence type="predicted"/>
<keyword evidence="3" id="KW-0805">Transcription regulation</keyword>
<evidence type="ECO:0000313" key="8">
    <source>
        <dbReference type="EMBL" id="TWO72577.1"/>
    </source>
</evidence>
<reference evidence="8 9" key="1">
    <citation type="submission" date="2019-07" db="EMBL/GenBank/DDBJ databases">
        <title>Caenimonas sedimenti sp. nov., isolated from activated sludge.</title>
        <authorList>
            <person name="Xu J."/>
        </authorList>
    </citation>
    <scope>NUCLEOTIDE SEQUENCE [LARGE SCALE GENOMIC DNA]</scope>
    <source>
        <strain evidence="8 9">HX-9-20</strain>
    </source>
</reference>
<dbReference type="PANTHER" id="PTHR48111">
    <property type="entry name" value="REGULATOR OF RPOS"/>
    <property type="match status" value="1"/>
</dbReference>
<keyword evidence="4" id="KW-0238">DNA-binding</keyword>
<dbReference type="Gene3D" id="3.40.50.2300">
    <property type="match status" value="1"/>
</dbReference>
<name>A0A562ZW28_9BURK</name>
<dbReference type="SUPFAM" id="SSF52172">
    <property type="entry name" value="CheY-like"/>
    <property type="match status" value="1"/>
</dbReference>
<dbReference type="Pfam" id="PF00072">
    <property type="entry name" value="Response_reg"/>
    <property type="match status" value="1"/>
</dbReference>
<feature type="domain" description="Response regulatory" evidence="7">
    <location>
        <begin position="9"/>
        <end position="125"/>
    </location>
</feature>
<evidence type="ECO:0000259" key="7">
    <source>
        <dbReference type="PROSITE" id="PS50110"/>
    </source>
</evidence>
<dbReference type="GO" id="GO:0006355">
    <property type="term" value="P:regulation of DNA-templated transcription"/>
    <property type="evidence" value="ECO:0007669"/>
    <property type="project" value="TreeGrafter"/>
</dbReference>
<dbReference type="PANTHER" id="PTHR48111:SF1">
    <property type="entry name" value="TWO-COMPONENT RESPONSE REGULATOR ORR33"/>
    <property type="match status" value="1"/>
</dbReference>
<dbReference type="OrthoDB" id="9804747at2"/>
<dbReference type="PROSITE" id="PS50110">
    <property type="entry name" value="RESPONSE_REGULATORY"/>
    <property type="match status" value="1"/>
</dbReference>
<evidence type="ECO:0000313" key="9">
    <source>
        <dbReference type="Proteomes" id="UP000318199"/>
    </source>
</evidence>
<evidence type="ECO:0000256" key="2">
    <source>
        <dbReference type="ARBA" id="ARBA00023012"/>
    </source>
</evidence>
<dbReference type="Proteomes" id="UP000318199">
    <property type="component" value="Unassembled WGS sequence"/>
</dbReference>
<dbReference type="GO" id="GO:0032993">
    <property type="term" value="C:protein-DNA complex"/>
    <property type="evidence" value="ECO:0007669"/>
    <property type="project" value="TreeGrafter"/>
</dbReference>